<organism evidence="6 7">
    <name type="scientific">Triparma columacea</name>
    <dbReference type="NCBI Taxonomy" id="722753"/>
    <lineage>
        <taxon>Eukaryota</taxon>
        <taxon>Sar</taxon>
        <taxon>Stramenopiles</taxon>
        <taxon>Ochrophyta</taxon>
        <taxon>Bolidophyceae</taxon>
        <taxon>Parmales</taxon>
        <taxon>Triparmaceae</taxon>
        <taxon>Triparma</taxon>
    </lineage>
</organism>
<accession>A0A9W7LH16</accession>
<dbReference type="Proteomes" id="UP001165065">
    <property type="component" value="Unassembled WGS sequence"/>
</dbReference>
<evidence type="ECO:0000313" key="6">
    <source>
        <dbReference type="EMBL" id="GMI49182.1"/>
    </source>
</evidence>
<dbReference type="GO" id="GO:0050660">
    <property type="term" value="F:flavin adenine dinucleotide binding"/>
    <property type="evidence" value="ECO:0007669"/>
    <property type="project" value="TreeGrafter"/>
</dbReference>
<evidence type="ECO:0000256" key="4">
    <source>
        <dbReference type="ARBA" id="ARBA00023002"/>
    </source>
</evidence>
<dbReference type="OrthoDB" id="202203at2759"/>
<dbReference type="Pfam" id="PF07992">
    <property type="entry name" value="Pyr_redox_2"/>
    <property type="match status" value="1"/>
</dbReference>
<dbReference type="PANTHER" id="PTHR43735">
    <property type="entry name" value="APOPTOSIS-INDUCING FACTOR 1"/>
    <property type="match status" value="1"/>
</dbReference>
<keyword evidence="3" id="KW-0274">FAD</keyword>
<keyword evidence="4" id="KW-0560">Oxidoreductase</keyword>
<protein>
    <recommendedName>
        <fullName evidence="5">FAD/NAD(P)-binding domain-containing protein</fullName>
    </recommendedName>
</protein>
<evidence type="ECO:0000256" key="1">
    <source>
        <dbReference type="ARBA" id="ARBA00006442"/>
    </source>
</evidence>
<dbReference type="SUPFAM" id="SSF51905">
    <property type="entry name" value="FAD/NAD(P)-binding domain"/>
    <property type="match status" value="2"/>
</dbReference>
<sequence>MEFGKRVQTPKAGTADGFTFGNVSPSAQHKTVVIGHGLSGRETVKAILKEKGHKTAITVINPNNFYESDVVTPFALKRPDLYEKNFSAPEHQLRVPGVEYITAKVVSISPVDKTSYVISLSAGDDIVVNAVIICTSFSHPLTKAAVGVTWEERKAEMETYRKSVAAADTVMVVGGGTVGCEVAGTFRSMIKPGAKVVHVVSGDLLLSDKFSQREREMLTNKVRTFPEVELVTGDRLEGHAVASATKATYKLKSGREIVADVMIPSFAKFQTDFLPPELKTKGGAVKVDSCLMSTEWKNVFAVGCSDVNEHCAIPKILSQASTVGKNVALVSDNKTASVKHKTGAPFLKAEYAVFYGDWGMVLNDEIGCLGTLCFACGFPFPCFLAPCTPWCGVCGLNCTRPAGKNVPAFFEAMFSKGPFGPVVSKADKKAPFSSSMER</sequence>
<feature type="domain" description="FAD/NAD(P)-binding" evidence="5">
    <location>
        <begin position="30"/>
        <end position="303"/>
    </location>
</feature>
<dbReference type="EMBL" id="BRYA01000475">
    <property type="protein sequence ID" value="GMI49182.1"/>
    <property type="molecule type" value="Genomic_DNA"/>
</dbReference>
<evidence type="ECO:0000313" key="7">
    <source>
        <dbReference type="Proteomes" id="UP001165065"/>
    </source>
</evidence>
<dbReference type="PANTHER" id="PTHR43735:SF3">
    <property type="entry name" value="FERROPTOSIS SUPPRESSOR PROTEIN 1"/>
    <property type="match status" value="1"/>
</dbReference>
<dbReference type="Gene3D" id="3.50.50.60">
    <property type="entry name" value="FAD/NAD(P)-binding domain"/>
    <property type="match status" value="2"/>
</dbReference>
<dbReference type="AlphaFoldDB" id="A0A9W7LH16"/>
<dbReference type="GO" id="GO:0004174">
    <property type="term" value="F:electron-transferring-flavoprotein dehydrogenase activity"/>
    <property type="evidence" value="ECO:0007669"/>
    <property type="project" value="TreeGrafter"/>
</dbReference>
<comment type="caution">
    <text evidence="6">The sequence shown here is derived from an EMBL/GenBank/DDBJ whole genome shotgun (WGS) entry which is preliminary data.</text>
</comment>
<evidence type="ECO:0000256" key="2">
    <source>
        <dbReference type="ARBA" id="ARBA00022630"/>
    </source>
</evidence>
<evidence type="ECO:0000259" key="5">
    <source>
        <dbReference type="Pfam" id="PF07992"/>
    </source>
</evidence>
<proteinExistence type="inferred from homology"/>
<gene>
    <name evidence="6" type="ORF">TrCOL_g9034</name>
</gene>
<keyword evidence="2" id="KW-0285">Flavoprotein</keyword>
<keyword evidence="7" id="KW-1185">Reference proteome</keyword>
<dbReference type="InterPro" id="IPR023753">
    <property type="entry name" value="FAD/NAD-binding_dom"/>
</dbReference>
<evidence type="ECO:0000256" key="3">
    <source>
        <dbReference type="ARBA" id="ARBA00022827"/>
    </source>
</evidence>
<name>A0A9W7LH16_9STRA</name>
<reference evidence="7" key="1">
    <citation type="journal article" date="2023" name="Commun. Biol.">
        <title>Genome analysis of Parmales, the sister group of diatoms, reveals the evolutionary specialization of diatoms from phago-mixotrophs to photoautotrophs.</title>
        <authorList>
            <person name="Ban H."/>
            <person name="Sato S."/>
            <person name="Yoshikawa S."/>
            <person name="Yamada K."/>
            <person name="Nakamura Y."/>
            <person name="Ichinomiya M."/>
            <person name="Sato N."/>
            <person name="Blanc-Mathieu R."/>
            <person name="Endo H."/>
            <person name="Kuwata A."/>
            <person name="Ogata H."/>
        </authorList>
    </citation>
    <scope>NUCLEOTIDE SEQUENCE [LARGE SCALE GENOMIC DNA]</scope>
</reference>
<comment type="similarity">
    <text evidence="1">Belongs to the FAD-dependent oxidoreductase family.</text>
</comment>
<dbReference type="GO" id="GO:0005737">
    <property type="term" value="C:cytoplasm"/>
    <property type="evidence" value="ECO:0007669"/>
    <property type="project" value="TreeGrafter"/>
</dbReference>
<dbReference type="InterPro" id="IPR036188">
    <property type="entry name" value="FAD/NAD-bd_sf"/>
</dbReference>